<dbReference type="InterPro" id="IPR011992">
    <property type="entry name" value="EF-hand-dom_pair"/>
</dbReference>
<keyword evidence="1" id="KW-0732">Signal</keyword>
<reference evidence="3 4" key="1">
    <citation type="submission" date="2016-12" db="EMBL/GenBank/DDBJ databases">
        <title>The draft genome sequence of HSLHS2.</title>
        <authorList>
            <person name="Hu D."/>
            <person name="Wang L."/>
            <person name="Shao Z."/>
        </authorList>
    </citation>
    <scope>NUCLEOTIDE SEQUENCE [LARGE SCALE GENOMIC DNA]</scope>
    <source>
        <strain evidence="3">MCCC 1A06712</strain>
    </source>
</reference>
<dbReference type="GO" id="GO:0005509">
    <property type="term" value="F:calcium ion binding"/>
    <property type="evidence" value="ECO:0007669"/>
    <property type="project" value="InterPro"/>
</dbReference>
<sequence>MGRKHLIFAVLAWLPTTGLAQDELVGLWTTNNCGDPSSLEFQGYTLAAFGDGETGVILESSEISETEIDDWFLVRASSDDSSAFIATVEGEQFIQAWPNQDFAAETPQDLHLALTDGSIHPSTTPEAFDMVELRRCSDILAPAKILLGEPFEVLQGFDKAAWTCRENTGACARTMFDVADITGDGELTVAELARIFRSSIALGTAMDSNSSSQQVASFSAAGFLIAPIAGSAVLHSFDYDGSDSVSFDELLGERLPEELTGGKFEFGSIAEAIADINQMARGAAMLAGSAMR</sequence>
<dbReference type="EMBL" id="MSPP01000003">
    <property type="protein sequence ID" value="OUD08933.1"/>
    <property type="molecule type" value="Genomic_DNA"/>
</dbReference>
<feature type="signal peptide" evidence="1">
    <location>
        <begin position="1"/>
        <end position="20"/>
    </location>
</feature>
<organism evidence="3 4">
    <name type="scientific">Marivivens niveibacter</name>
    <dbReference type="NCBI Taxonomy" id="1930667"/>
    <lineage>
        <taxon>Bacteria</taxon>
        <taxon>Pseudomonadati</taxon>
        <taxon>Pseudomonadota</taxon>
        <taxon>Alphaproteobacteria</taxon>
        <taxon>Rhodobacterales</taxon>
        <taxon>Paracoccaceae</taxon>
        <taxon>Marivivens group</taxon>
        <taxon>Marivivens</taxon>
    </lineage>
</organism>
<evidence type="ECO:0000259" key="2">
    <source>
        <dbReference type="PROSITE" id="PS50222"/>
    </source>
</evidence>
<protein>
    <recommendedName>
        <fullName evidence="2">EF-hand domain-containing protein</fullName>
    </recommendedName>
</protein>
<feature type="domain" description="EF-hand" evidence="2">
    <location>
        <begin position="167"/>
        <end position="202"/>
    </location>
</feature>
<keyword evidence="4" id="KW-1185">Reference proteome</keyword>
<dbReference type="SUPFAM" id="SSF47473">
    <property type="entry name" value="EF-hand"/>
    <property type="match status" value="1"/>
</dbReference>
<dbReference type="RefSeq" id="WP_086451418.1">
    <property type="nucleotide sequence ID" value="NZ_MSPP01000003.1"/>
</dbReference>
<dbReference type="PROSITE" id="PS50222">
    <property type="entry name" value="EF_HAND_2"/>
    <property type="match status" value="1"/>
</dbReference>
<dbReference type="Proteomes" id="UP000194664">
    <property type="component" value="Unassembled WGS sequence"/>
</dbReference>
<evidence type="ECO:0000313" key="4">
    <source>
        <dbReference type="Proteomes" id="UP000194664"/>
    </source>
</evidence>
<evidence type="ECO:0000313" key="3">
    <source>
        <dbReference type="EMBL" id="OUD08933.1"/>
    </source>
</evidence>
<evidence type="ECO:0000256" key="1">
    <source>
        <dbReference type="SAM" id="SignalP"/>
    </source>
</evidence>
<gene>
    <name evidence="3" type="ORF">BVC71_09450</name>
</gene>
<proteinExistence type="predicted"/>
<accession>A0A251WYB2</accession>
<feature type="chain" id="PRO_5012490682" description="EF-hand domain-containing protein" evidence="1">
    <location>
        <begin position="21"/>
        <end position="292"/>
    </location>
</feature>
<comment type="caution">
    <text evidence="3">The sequence shown here is derived from an EMBL/GenBank/DDBJ whole genome shotgun (WGS) entry which is preliminary data.</text>
</comment>
<dbReference type="AlphaFoldDB" id="A0A251WYB2"/>
<dbReference type="InterPro" id="IPR002048">
    <property type="entry name" value="EF_hand_dom"/>
</dbReference>
<name>A0A251WYB2_9RHOB</name>
<dbReference type="Gene3D" id="1.10.238.10">
    <property type="entry name" value="EF-hand"/>
    <property type="match status" value="1"/>
</dbReference>